<accession>A0AAV1H147</accession>
<gene>
    <name evidence="3" type="ORF">XNOV1_A020508</name>
</gene>
<dbReference type="Proteomes" id="UP001178508">
    <property type="component" value="Chromosome 18"/>
</dbReference>
<feature type="coiled-coil region" evidence="1">
    <location>
        <begin position="21"/>
        <end position="115"/>
    </location>
</feature>
<dbReference type="InterPro" id="IPR031380">
    <property type="entry name" value="SIX6OS1"/>
</dbReference>
<dbReference type="Pfam" id="PF15676">
    <property type="entry name" value="S6OS1"/>
    <property type="match status" value="1"/>
</dbReference>
<feature type="region of interest" description="Disordered" evidence="2">
    <location>
        <begin position="230"/>
        <end position="259"/>
    </location>
</feature>
<sequence length="470" mass="53027">MDDQYSFDNIDSQLCQLALQTRELSQKKNEINQQIKVCRDEIAEKKAYMETLKKNIQKLEGEITEKQSTWTHNKACAKSIKATNSILLQYERELKEELENRKAQYNHDLMANEERIASYKKTFQWHKDFYTRSPLAQKLIALQAENENMKSRIKAWDDQITTKQNELDILNGPAANSVPAEKLSDSISVQQPPAKPEDQLAPQTEDSDSFIDILSLHLNQTTDDYHMSEDANAEEISEENKVQNTSIPSHDPEEEETDGIVSQHLLCEQRGPDVVQGEEENQEVRLDDQILGHQSSASDKEEALMEAVEEVVVEEEEWAPVEESIERTTTFLQFSSEETNPQSSSATVKTAPSTPKFPFNFSPASSPHHGTSDTKSPAFMFSLNPDPSTPGSSGFGFNMGSSQDEESSFAFTSTFFSEKETPESKSSNCSGFPFGRAEQIGDFQFAFAAKTPQTNTKNNPEEDFPFSFNF</sequence>
<feature type="region of interest" description="Disordered" evidence="2">
    <location>
        <begin position="172"/>
        <end position="206"/>
    </location>
</feature>
<feature type="compositionally biased region" description="Polar residues" evidence="2">
    <location>
        <begin position="362"/>
        <end position="375"/>
    </location>
</feature>
<proteinExistence type="predicted"/>
<protein>
    <submittedName>
        <fullName evidence="3">Uncharacterized protein LOC109996851 isoform X2</fullName>
    </submittedName>
</protein>
<dbReference type="PANTHER" id="PTHR35449:SF1">
    <property type="entry name" value="PROTEIN SIX6OS1"/>
    <property type="match status" value="1"/>
</dbReference>
<dbReference type="GO" id="GO:0010705">
    <property type="term" value="P:meiotic DNA double-strand break processing involved in reciprocal meiotic recombination"/>
    <property type="evidence" value="ECO:0007669"/>
    <property type="project" value="TreeGrafter"/>
</dbReference>
<dbReference type="AlphaFoldDB" id="A0AAV1H147"/>
<keyword evidence="4" id="KW-1185">Reference proteome</keyword>
<dbReference type="GO" id="GO:0048477">
    <property type="term" value="P:oogenesis"/>
    <property type="evidence" value="ECO:0007669"/>
    <property type="project" value="TreeGrafter"/>
</dbReference>
<evidence type="ECO:0000256" key="2">
    <source>
        <dbReference type="SAM" id="MobiDB-lite"/>
    </source>
</evidence>
<evidence type="ECO:0000313" key="3">
    <source>
        <dbReference type="EMBL" id="CAJ1079225.1"/>
    </source>
</evidence>
<feature type="coiled-coil region" evidence="1">
    <location>
        <begin position="139"/>
        <end position="166"/>
    </location>
</feature>
<dbReference type="GO" id="GO:0000801">
    <property type="term" value="C:central element"/>
    <property type="evidence" value="ECO:0007669"/>
    <property type="project" value="TreeGrafter"/>
</dbReference>
<dbReference type="GO" id="GO:0007129">
    <property type="term" value="P:homologous chromosome pairing at meiosis"/>
    <property type="evidence" value="ECO:0007669"/>
    <property type="project" value="TreeGrafter"/>
</dbReference>
<organism evidence="3 4">
    <name type="scientific">Xyrichtys novacula</name>
    <name type="common">Pearly razorfish</name>
    <name type="synonym">Hemipteronotus novacula</name>
    <dbReference type="NCBI Taxonomy" id="13765"/>
    <lineage>
        <taxon>Eukaryota</taxon>
        <taxon>Metazoa</taxon>
        <taxon>Chordata</taxon>
        <taxon>Craniata</taxon>
        <taxon>Vertebrata</taxon>
        <taxon>Euteleostomi</taxon>
        <taxon>Actinopterygii</taxon>
        <taxon>Neopterygii</taxon>
        <taxon>Teleostei</taxon>
        <taxon>Neoteleostei</taxon>
        <taxon>Acanthomorphata</taxon>
        <taxon>Eupercaria</taxon>
        <taxon>Labriformes</taxon>
        <taxon>Labridae</taxon>
        <taxon>Xyrichtys</taxon>
    </lineage>
</organism>
<dbReference type="GO" id="GO:0007283">
    <property type="term" value="P:spermatogenesis"/>
    <property type="evidence" value="ECO:0007669"/>
    <property type="project" value="TreeGrafter"/>
</dbReference>
<evidence type="ECO:0000313" key="4">
    <source>
        <dbReference type="Proteomes" id="UP001178508"/>
    </source>
</evidence>
<reference evidence="3" key="1">
    <citation type="submission" date="2023-08" db="EMBL/GenBank/DDBJ databases">
        <authorList>
            <person name="Alioto T."/>
            <person name="Alioto T."/>
            <person name="Gomez Garrido J."/>
        </authorList>
    </citation>
    <scope>NUCLEOTIDE SEQUENCE</scope>
</reference>
<evidence type="ECO:0000256" key="1">
    <source>
        <dbReference type="SAM" id="Coils"/>
    </source>
</evidence>
<dbReference type="PANTHER" id="PTHR35449">
    <property type="entry name" value="PROTEIN SIX6OS1"/>
    <property type="match status" value="1"/>
</dbReference>
<keyword evidence="1" id="KW-0175">Coiled coil</keyword>
<name>A0AAV1H147_XYRNO</name>
<dbReference type="EMBL" id="OY660881">
    <property type="protein sequence ID" value="CAJ1079225.1"/>
    <property type="molecule type" value="Genomic_DNA"/>
</dbReference>
<feature type="compositionally biased region" description="Polar residues" evidence="2">
    <location>
        <begin position="335"/>
        <end position="353"/>
    </location>
</feature>
<feature type="region of interest" description="Disordered" evidence="2">
    <location>
        <begin position="335"/>
        <end position="375"/>
    </location>
</feature>